<organism evidence="2 3">
    <name type="scientific">Exophiala oligosperma</name>
    <dbReference type="NCBI Taxonomy" id="215243"/>
    <lineage>
        <taxon>Eukaryota</taxon>
        <taxon>Fungi</taxon>
        <taxon>Dikarya</taxon>
        <taxon>Ascomycota</taxon>
        <taxon>Pezizomycotina</taxon>
        <taxon>Eurotiomycetes</taxon>
        <taxon>Chaetothyriomycetidae</taxon>
        <taxon>Chaetothyriales</taxon>
        <taxon>Herpotrichiellaceae</taxon>
        <taxon>Exophiala</taxon>
    </lineage>
</organism>
<reference evidence="2 3" key="1">
    <citation type="submission" date="2015-01" db="EMBL/GenBank/DDBJ databases">
        <title>The Genome Sequence of Exophiala oligosperma CBS72588.</title>
        <authorList>
            <consortium name="The Broad Institute Genomics Platform"/>
            <person name="Cuomo C."/>
            <person name="de Hoog S."/>
            <person name="Gorbushina A."/>
            <person name="Stielow B."/>
            <person name="Teixiera M."/>
            <person name="Abouelleil A."/>
            <person name="Chapman S.B."/>
            <person name="Priest M."/>
            <person name="Young S.K."/>
            <person name="Wortman J."/>
            <person name="Nusbaum C."/>
            <person name="Birren B."/>
        </authorList>
    </citation>
    <scope>NUCLEOTIDE SEQUENCE [LARGE SCALE GENOMIC DNA]</scope>
    <source>
        <strain evidence="2 3">CBS 72588</strain>
    </source>
</reference>
<accession>A0A0D2DXM7</accession>
<dbReference type="STRING" id="215243.A0A0D2DXM7"/>
<dbReference type="EMBL" id="KN847332">
    <property type="protein sequence ID" value="KIW47390.1"/>
    <property type="molecule type" value="Genomic_DNA"/>
</dbReference>
<dbReference type="OrthoDB" id="10059875at2759"/>
<dbReference type="Proteomes" id="UP000053342">
    <property type="component" value="Unassembled WGS sequence"/>
</dbReference>
<gene>
    <name evidence="2" type="ORF">PV06_00090</name>
</gene>
<dbReference type="HOGENOM" id="CLU_1796485_0_0_1"/>
<protein>
    <recommendedName>
        <fullName evidence="4">Peptidase M20 dimerisation domain-containing protein</fullName>
    </recommendedName>
</protein>
<dbReference type="SUPFAM" id="SSF53187">
    <property type="entry name" value="Zn-dependent exopeptidases"/>
    <property type="match status" value="1"/>
</dbReference>
<feature type="compositionally biased region" description="Basic and acidic residues" evidence="1">
    <location>
        <begin position="131"/>
        <end position="144"/>
    </location>
</feature>
<dbReference type="VEuPathDB" id="FungiDB:PV06_00090"/>
<evidence type="ECO:0000313" key="3">
    <source>
        <dbReference type="Proteomes" id="UP000053342"/>
    </source>
</evidence>
<evidence type="ECO:0008006" key="4">
    <source>
        <dbReference type="Google" id="ProtNLM"/>
    </source>
</evidence>
<evidence type="ECO:0000256" key="1">
    <source>
        <dbReference type="SAM" id="MobiDB-lite"/>
    </source>
</evidence>
<proteinExistence type="predicted"/>
<dbReference type="GeneID" id="27352164"/>
<sequence>MDRKSFIDLIDSEQDEHFKLLQAFVRAPSTNPPGDTLDAANVLRESLERQGVPVGVIAPQGASKPNLVEDFACGEDDDGDSSGNGGGKKVVMNGHIDVFPVDESRGGEWKHGRGPWSGHNDGKLHLGKGRGGHEGRNGGECDCI</sequence>
<dbReference type="Gene3D" id="3.40.630.10">
    <property type="entry name" value="Zn peptidases"/>
    <property type="match status" value="1"/>
</dbReference>
<feature type="region of interest" description="Disordered" evidence="1">
    <location>
        <begin position="67"/>
        <end position="144"/>
    </location>
</feature>
<dbReference type="AlphaFoldDB" id="A0A0D2DXM7"/>
<feature type="compositionally biased region" description="Basic and acidic residues" evidence="1">
    <location>
        <begin position="102"/>
        <end position="111"/>
    </location>
</feature>
<name>A0A0D2DXM7_9EURO</name>
<evidence type="ECO:0000313" key="2">
    <source>
        <dbReference type="EMBL" id="KIW47390.1"/>
    </source>
</evidence>
<keyword evidence="3" id="KW-1185">Reference proteome</keyword>
<dbReference type="RefSeq" id="XP_016267606.1">
    <property type="nucleotide sequence ID" value="XM_016400553.1"/>
</dbReference>